<dbReference type="PROSITE" id="PS50928">
    <property type="entry name" value="ABC_TM1"/>
    <property type="match status" value="1"/>
</dbReference>
<accession>A0A368DPD0</accession>
<proteinExistence type="inferred from homology"/>
<dbReference type="GO" id="GO:0005886">
    <property type="term" value="C:plasma membrane"/>
    <property type="evidence" value="ECO:0007669"/>
    <property type="project" value="UniProtKB-SubCell"/>
</dbReference>
<feature type="transmembrane region" description="Helical" evidence="9">
    <location>
        <begin position="271"/>
        <end position="289"/>
    </location>
</feature>
<comment type="similarity">
    <text evidence="2 9">Belongs to the binding-protein-dependent transport system permease family. CysTW subfamily.</text>
</comment>
<dbReference type="Proteomes" id="UP000253570">
    <property type="component" value="Unassembled WGS sequence"/>
</dbReference>
<feature type="transmembrane region" description="Helical" evidence="9">
    <location>
        <begin position="16"/>
        <end position="37"/>
    </location>
</feature>
<dbReference type="Gene3D" id="1.10.3720.10">
    <property type="entry name" value="MetI-like"/>
    <property type="match status" value="1"/>
</dbReference>
<feature type="transmembrane region" description="Helical" evidence="9">
    <location>
        <begin position="243"/>
        <end position="264"/>
    </location>
</feature>
<dbReference type="AlphaFoldDB" id="A0A368DPD0"/>
<dbReference type="NCBIfam" id="TIGR00974">
    <property type="entry name" value="3a0107s02c"/>
    <property type="match status" value="1"/>
</dbReference>
<evidence type="ECO:0000313" key="11">
    <source>
        <dbReference type="EMBL" id="RCL73690.1"/>
    </source>
</evidence>
<evidence type="ECO:0000256" key="2">
    <source>
        <dbReference type="ARBA" id="ARBA00007069"/>
    </source>
</evidence>
<gene>
    <name evidence="11" type="primary">pstA</name>
    <name evidence="11" type="ORF">DBW71_02635</name>
</gene>
<keyword evidence="4" id="KW-0813">Transport</keyword>
<dbReference type="InterPro" id="IPR005672">
    <property type="entry name" value="Phosphate_PstA"/>
</dbReference>
<name>A0A368DPD0_9PROT</name>
<feature type="domain" description="ABC transmembrane type-1" evidence="10">
    <location>
        <begin position="198"/>
        <end position="405"/>
    </location>
</feature>
<comment type="caution">
    <text evidence="9">Lacks conserved residue(s) required for the propagation of feature annotation.</text>
</comment>
<evidence type="ECO:0000313" key="12">
    <source>
        <dbReference type="Proteomes" id="UP000253570"/>
    </source>
</evidence>
<dbReference type="SUPFAM" id="SSF161098">
    <property type="entry name" value="MetI-like"/>
    <property type="match status" value="1"/>
</dbReference>
<evidence type="ECO:0000259" key="10">
    <source>
        <dbReference type="PROSITE" id="PS50928"/>
    </source>
</evidence>
<evidence type="ECO:0000256" key="6">
    <source>
        <dbReference type="ARBA" id="ARBA00022692"/>
    </source>
</evidence>
<keyword evidence="5 9" id="KW-1003">Cell membrane</keyword>
<evidence type="ECO:0000256" key="3">
    <source>
        <dbReference type="ARBA" id="ARBA00016864"/>
    </source>
</evidence>
<dbReference type="PANTHER" id="PTHR43470:SF5">
    <property type="entry name" value="PHOSPHATE TRANSPORT SYSTEM PERMEASE PROTEIN PSTA"/>
    <property type="match status" value="1"/>
</dbReference>
<feature type="transmembrane region" description="Helical" evidence="9">
    <location>
        <begin position="389"/>
        <end position="408"/>
    </location>
</feature>
<dbReference type="PANTHER" id="PTHR43470">
    <property type="entry name" value="PHOSPHATE TRANSPORT SYSTEM PERMEASE PROTEIN PSTA-RELATED"/>
    <property type="match status" value="1"/>
</dbReference>
<dbReference type="EMBL" id="QOQD01000005">
    <property type="protein sequence ID" value="RCL73690.1"/>
    <property type="molecule type" value="Genomic_DNA"/>
</dbReference>
<reference evidence="11 12" key="1">
    <citation type="journal article" date="2018" name="Microbiome">
        <title>Fine metagenomic profile of the Mediterranean stratified and mixed water columns revealed by assembly and recruitment.</title>
        <authorList>
            <person name="Haro-Moreno J.M."/>
            <person name="Lopez-Perez M."/>
            <person name="De La Torre J.R."/>
            <person name="Picazo A."/>
            <person name="Camacho A."/>
            <person name="Rodriguez-Valera F."/>
        </authorList>
    </citation>
    <scope>NUCLEOTIDE SEQUENCE [LARGE SCALE GENOMIC DNA]</scope>
    <source>
        <strain evidence="11">MED-G57</strain>
    </source>
</reference>
<evidence type="ECO:0000256" key="5">
    <source>
        <dbReference type="ARBA" id="ARBA00022475"/>
    </source>
</evidence>
<keyword evidence="8 9" id="KW-0472">Membrane</keyword>
<keyword evidence="7 9" id="KW-1133">Transmembrane helix</keyword>
<comment type="caution">
    <text evidence="11">The sequence shown here is derived from an EMBL/GenBank/DDBJ whole genome shotgun (WGS) entry which is preliminary data.</text>
</comment>
<protein>
    <recommendedName>
        <fullName evidence="3 9">Phosphate transport system permease protein PstA</fullName>
    </recommendedName>
</protein>
<evidence type="ECO:0000256" key="9">
    <source>
        <dbReference type="RuleBase" id="RU363043"/>
    </source>
</evidence>
<evidence type="ECO:0000256" key="8">
    <source>
        <dbReference type="ARBA" id="ARBA00023136"/>
    </source>
</evidence>
<dbReference type="Pfam" id="PF00528">
    <property type="entry name" value="BPD_transp_1"/>
    <property type="match status" value="1"/>
</dbReference>
<feature type="transmembrane region" description="Helical" evidence="9">
    <location>
        <begin position="202"/>
        <end position="223"/>
    </location>
</feature>
<dbReference type="GO" id="GO:0005315">
    <property type="term" value="F:phosphate transmembrane transporter activity"/>
    <property type="evidence" value="ECO:0007669"/>
    <property type="project" value="InterPro"/>
</dbReference>
<dbReference type="InterPro" id="IPR024573">
    <property type="entry name" value="DUF3333"/>
</dbReference>
<dbReference type="InterPro" id="IPR035906">
    <property type="entry name" value="MetI-like_sf"/>
</dbReference>
<dbReference type="CDD" id="cd06261">
    <property type="entry name" value="TM_PBP2"/>
    <property type="match status" value="1"/>
</dbReference>
<dbReference type="InterPro" id="IPR000515">
    <property type="entry name" value="MetI-like"/>
</dbReference>
<keyword evidence="6 9" id="KW-0812">Transmembrane</keyword>
<organism evidence="11 12">
    <name type="scientific">PS1 clade bacterium</name>
    <dbReference type="NCBI Taxonomy" id="2175152"/>
    <lineage>
        <taxon>Bacteria</taxon>
        <taxon>Pseudomonadati</taxon>
        <taxon>Pseudomonadota</taxon>
        <taxon>Alphaproteobacteria</taxon>
        <taxon>PS1 clade</taxon>
    </lineage>
</organism>
<comment type="subcellular location">
    <subcellularLocation>
        <location evidence="9">Cell inner membrane</location>
        <topology evidence="9">Multi-pass membrane protein</topology>
    </subcellularLocation>
    <subcellularLocation>
        <location evidence="1">Cell membrane</location>
        <topology evidence="1">Multi-pass membrane protein</topology>
    </subcellularLocation>
</comment>
<evidence type="ECO:0000256" key="1">
    <source>
        <dbReference type="ARBA" id="ARBA00004651"/>
    </source>
</evidence>
<sequence>MTDLSKRLAAEKRFKYIAMFAMCLSLFFVVILMLKIFTTGSGAFIRTTIEASVYFDPNTIEVTNESSIKAIKKTSYVNLADQIVKDNHPNLNDEKFILVREMYTRKFDFQLRDYIANDPNIIGKTILMDITASSDLDQIVKGNYPRDVPEAQRKINDYQLSVLDSLDADGKISSTFNLWFFTNGDSRDPETAGILGALMGSFYALLICFSFAFPVGLLASIYLEEFVRPGKLTDFIEVNINNLAAVPSIVYGLLGLGMLIGVFGMPYQVPLVGGLVLGFMTLPTIIIASRASLRSVPPSIREAALAVGATKTQTVFHHVIPLSLPGSLTGTIIGMAQALGETAPLLMVGMVAFVMDIPGGALDPATGLPSQIYLWSESAERGFLEKTSAGIMLLLGFLITMNTIAVIIRRKLEVKW</sequence>
<evidence type="ECO:0000256" key="4">
    <source>
        <dbReference type="ARBA" id="ARBA00022448"/>
    </source>
</evidence>
<dbReference type="Pfam" id="PF11812">
    <property type="entry name" value="DUF3333"/>
    <property type="match status" value="1"/>
</dbReference>
<evidence type="ECO:0000256" key="7">
    <source>
        <dbReference type="ARBA" id="ARBA00022989"/>
    </source>
</evidence>
<dbReference type="GO" id="GO:0035435">
    <property type="term" value="P:phosphate ion transmembrane transport"/>
    <property type="evidence" value="ECO:0007669"/>
    <property type="project" value="InterPro"/>
</dbReference>